<dbReference type="Gene3D" id="3.30.70.270">
    <property type="match status" value="1"/>
</dbReference>
<accession>G3N6S3</accession>
<evidence type="ECO:0000313" key="3">
    <source>
        <dbReference type="Ensembl" id="ENSGACP00000000998.1"/>
    </source>
</evidence>
<dbReference type="SUPFAM" id="SSF56672">
    <property type="entry name" value="DNA/RNA polymerases"/>
    <property type="match status" value="1"/>
</dbReference>
<dbReference type="STRING" id="69293.ENSGACP00000000998"/>
<name>G3N6S3_GASAC</name>
<protein>
    <recommendedName>
        <fullName evidence="2">Reverse transcriptase/retrotransposon-derived protein RNase H-like domain-containing protein</fullName>
    </recommendedName>
</protein>
<dbReference type="eggNOG" id="KOG0017">
    <property type="taxonomic scope" value="Eukaryota"/>
</dbReference>
<proteinExistence type="predicted"/>
<dbReference type="Pfam" id="PF17919">
    <property type="entry name" value="RT_RNaseH_2"/>
    <property type="match status" value="1"/>
</dbReference>
<dbReference type="FunFam" id="3.10.20.370:FF:000001">
    <property type="entry name" value="Retrovirus-related Pol polyprotein from transposon 17.6-like protein"/>
    <property type="match status" value="1"/>
</dbReference>
<keyword evidence="1" id="KW-0511">Multifunctional enzyme</keyword>
<dbReference type="InterPro" id="IPR050951">
    <property type="entry name" value="Retrovirus_Pol_polyprotein"/>
</dbReference>
<dbReference type="InterPro" id="IPR041577">
    <property type="entry name" value="RT_RNaseH_2"/>
</dbReference>
<evidence type="ECO:0000259" key="2">
    <source>
        <dbReference type="Pfam" id="PF17919"/>
    </source>
</evidence>
<dbReference type="PANTHER" id="PTHR37984">
    <property type="entry name" value="PROTEIN CBG26694"/>
    <property type="match status" value="1"/>
</dbReference>
<sequence length="155" mass="17341">KVEAVTQFPRLLTVKALQEFLGMVNFYHRFIPRAAQLMQPFCESPAGVPRHVSFLEPHSSCSPFADTKAALAQATMLAHTSATASIAINSDASDYAVGAVYKQWVGGAWLPLAFFSRQLRANERKYSTFDRELLGLYLAIRHFGFLLEGRHFNAF</sequence>
<dbReference type="Ensembl" id="ENSGACT00000000998.1">
    <property type="protein sequence ID" value="ENSGACP00000000998.1"/>
    <property type="gene ID" value="ENSGACG00000000774.1"/>
</dbReference>
<dbReference type="OMA" id="QPFCESP"/>
<dbReference type="PANTHER" id="PTHR37984:SF5">
    <property type="entry name" value="PROTEIN NYNRIN-LIKE"/>
    <property type="match status" value="1"/>
</dbReference>
<dbReference type="GO" id="GO:0003824">
    <property type="term" value="F:catalytic activity"/>
    <property type="evidence" value="ECO:0007669"/>
    <property type="project" value="UniProtKB-KW"/>
</dbReference>
<dbReference type="InParanoid" id="G3N6S3"/>
<evidence type="ECO:0000256" key="1">
    <source>
        <dbReference type="ARBA" id="ARBA00023268"/>
    </source>
</evidence>
<organism evidence="3">
    <name type="scientific">Gasterosteus aculeatus</name>
    <name type="common">Three-spined stickleback</name>
    <dbReference type="NCBI Taxonomy" id="69293"/>
    <lineage>
        <taxon>Eukaryota</taxon>
        <taxon>Metazoa</taxon>
        <taxon>Chordata</taxon>
        <taxon>Craniata</taxon>
        <taxon>Vertebrata</taxon>
        <taxon>Euteleostomi</taxon>
        <taxon>Actinopterygii</taxon>
        <taxon>Neopterygii</taxon>
        <taxon>Teleostei</taxon>
        <taxon>Neoteleostei</taxon>
        <taxon>Acanthomorphata</taxon>
        <taxon>Eupercaria</taxon>
        <taxon>Perciformes</taxon>
        <taxon>Cottioidei</taxon>
        <taxon>Gasterosteales</taxon>
        <taxon>Gasterosteidae</taxon>
        <taxon>Gasterosteus</taxon>
    </lineage>
</organism>
<reference evidence="3" key="2">
    <citation type="submission" date="2024-04" db="UniProtKB">
        <authorList>
            <consortium name="Ensembl"/>
        </authorList>
    </citation>
    <scope>IDENTIFICATION</scope>
</reference>
<dbReference type="InterPro" id="IPR043502">
    <property type="entry name" value="DNA/RNA_pol_sf"/>
</dbReference>
<dbReference type="InterPro" id="IPR043128">
    <property type="entry name" value="Rev_trsase/Diguanyl_cyclase"/>
</dbReference>
<feature type="domain" description="Reverse transcriptase/retrotransposon-derived protein RNase H-like" evidence="2">
    <location>
        <begin position="64"/>
        <end position="153"/>
    </location>
</feature>
<reference evidence="3" key="1">
    <citation type="submission" date="2006-01" db="EMBL/GenBank/DDBJ databases">
        <authorList>
            <person name="Lindblad-Toh K."/>
            <person name="Mauceli E."/>
            <person name="Grabherr M."/>
            <person name="Chang J.L."/>
            <person name="Lander E.S."/>
        </authorList>
    </citation>
    <scope>NUCLEOTIDE SEQUENCE [LARGE SCALE GENOMIC DNA]</scope>
</reference>
<dbReference type="AlphaFoldDB" id="G3N6S3"/>